<accession>A0A7Z7BLK4</accession>
<dbReference type="FunFam" id="3.30.565.10:FF:000006">
    <property type="entry name" value="Sensor histidine kinase WalK"/>
    <property type="match status" value="1"/>
</dbReference>
<dbReference type="PANTHER" id="PTHR45436">
    <property type="entry name" value="SENSOR HISTIDINE KINASE YKOH"/>
    <property type="match status" value="1"/>
</dbReference>
<evidence type="ECO:0000256" key="10">
    <source>
        <dbReference type="ARBA" id="ARBA00023136"/>
    </source>
</evidence>
<gene>
    <name evidence="11" type="ORF">SAMN05428983_2068</name>
</gene>
<proteinExistence type="predicted"/>
<dbReference type="GO" id="GO:0000155">
    <property type="term" value="F:phosphorelay sensor kinase activity"/>
    <property type="evidence" value="ECO:0007669"/>
    <property type="project" value="InterPro"/>
</dbReference>
<dbReference type="SUPFAM" id="SSF158472">
    <property type="entry name" value="HAMP domain-like"/>
    <property type="match status" value="1"/>
</dbReference>
<evidence type="ECO:0000256" key="4">
    <source>
        <dbReference type="ARBA" id="ARBA00022553"/>
    </source>
</evidence>
<evidence type="ECO:0000256" key="8">
    <source>
        <dbReference type="ARBA" id="ARBA00022989"/>
    </source>
</evidence>
<dbReference type="GO" id="GO:0005886">
    <property type="term" value="C:plasma membrane"/>
    <property type="evidence" value="ECO:0007669"/>
    <property type="project" value="TreeGrafter"/>
</dbReference>
<dbReference type="EC" id="2.7.13.3" evidence="3"/>
<sequence length="451" mass="48659">MPGASFLKSTAVRLAIIYIVLFVTASLGANITAYQMVVRFLDERLNANVQERYREIASAFEARGLQGAVDMIDNHGLAIRGQETIYALRNPAGQLLAGSNRFSNVPSGYSILEPDDHHGSASHYKLFSGPLGPNTLVVGINSGDTDELARIVLISFGCATAIVLSVGMAGAAILAYRTRHRISSLAQIAHAIGHGELSRRLPVSSRMDEIDILSAEINVALARLDSSVAALKQVTIDVAHDLKTPIGRTFLVLEDALNAHTVDEMRIGVETALEELQSIANTFDALLRIAQIEARSRTARFIAFDLCDVVGDIYETYEVIAEEEGYELSMRGVASGCRINGDPDLIRQLLANLLSNAMRHTPAGSSISLGVSRQDGRILLDIADNGPGISDEDRAQVFDRFYRVDKSRTTAGSGLGLSLVKAIAELHGAIVTLADNNPGLRVVVQFQELRV</sequence>
<dbReference type="SUPFAM" id="SSF47384">
    <property type="entry name" value="Homodimeric domain of signal transducing histidine kinase"/>
    <property type="match status" value="1"/>
</dbReference>
<name>A0A7Z7BLK4_9HYPH</name>
<dbReference type="Proteomes" id="UP000198917">
    <property type="component" value="Unassembled WGS sequence"/>
</dbReference>
<keyword evidence="5" id="KW-0808">Transferase</keyword>
<keyword evidence="9" id="KW-0902">Two-component regulatory system</keyword>
<evidence type="ECO:0000313" key="11">
    <source>
        <dbReference type="EMBL" id="SDJ52499.1"/>
    </source>
</evidence>
<comment type="caution">
    <text evidence="11">The sequence shown here is derived from an EMBL/GenBank/DDBJ whole genome shotgun (WGS) entry which is preliminary data.</text>
</comment>
<evidence type="ECO:0000256" key="5">
    <source>
        <dbReference type="ARBA" id="ARBA00022679"/>
    </source>
</evidence>
<dbReference type="InterPro" id="IPR036097">
    <property type="entry name" value="HisK_dim/P_sf"/>
</dbReference>
<evidence type="ECO:0000256" key="3">
    <source>
        <dbReference type="ARBA" id="ARBA00012438"/>
    </source>
</evidence>
<dbReference type="SMART" id="SM00387">
    <property type="entry name" value="HATPase_c"/>
    <property type="match status" value="1"/>
</dbReference>
<dbReference type="Pfam" id="PF00672">
    <property type="entry name" value="HAMP"/>
    <property type="match status" value="1"/>
</dbReference>
<dbReference type="SUPFAM" id="SSF55874">
    <property type="entry name" value="ATPase domain of HSP90 chaperone/DNA topoisomerase II/histidine kinase"/>
    <property type="match status" value="1"/>
</dbReference>
<dbReference type="SMART" id="SM00304">
    <property type="entry name" value="HAMP"/>
    <property type="match status" value="1"/>
</dbReference>
<dbReference type="CDD" id="cd00075">
    <property type="entry name" value="HATPase"/>
    <property type="match status" value="1"/>
</dbReference>
<keyword evidence="10" id="KW-0472">Membrane</keyword>
<dbReference type="PRINTS" id="PR00344">
    <property type="entry name" value="BCTRLSENSOR"/>
</dbReference>
<dbReference type="RefSeq" id="WP_080810508.1">
    <property type="nucleotide sequence ID" value="NZ_CAKKLR010000003.1"/>
</dbReference>
<protein>
    <recommendedName>
        <fullName evidence="3">histidine kinase</fullName>
        <ecNumber evidence="3">2.7.13.3</ecNumber>
    </recommendedName>
</protein>
<reference evidence="11 12" key="1">
    <citation type="submission" date="2016-10" db="EMBL/GenBank/DDBJ databases">
        <authorList>
            <person name="Varghese N."/>
            <person name="Submissions S."/>
        </authorList>
    </citation>
    <scope>NUCLEOTIDE SEQUENCE [LARGE SCALE GENOMIC DNA]</scope>
    <source>
        <strain evidence="11 12">PDC82</strain>
    </source>
</reference>
<evidence type="ECO:0000256" key="2">
    <source>
        <dbReference type="ARBA" id="ARBA00004370"/>
    </source>
</evidence>
<evidence type="ECO:0000256" key="9">
    <source>
        <dbReference type="ARBA" id="ARBA00023012"/>
    </source>
</evidence>
<dbReference type="Gene3D" id="3.30.565.10">
    <property type="entry name" value="Histidine kinase-like ATPase, C-terminal domain"/>
    <property type="match status" value="1"/>
</dbReference>
<evidence type="ECO:0000313" key="12">
    <source>
        <dbReference type="Proteomes" id="UP000198917"/>
    </source>
</evidence>
<dbReference type="PROSITE" id="PS50885">
    <property type="entry name" value="HAMP"/>
    <property type="match status" value="1"/>
</dbReference>
<keyword evidence="4" id="KW-0597">Phosphoprotein</keyword>
<dbReference type="InterPro" id="IPR005467">
    <property type="entry name" value="His_kinase_dom"/>
</dbReference>
<dbReference type="PROSITE" id="PS50109">
    <property type="entry name" value="HIS_KIN"/>
    <property type="match status" value="1"/>
</dbReference>
<dbReference type="InterPro" id="IPR050428">
    <property type="entry name" value="TCS_sensor_his_kinase"/>
</dbReference>
<keyword evidence="7 11" id="KW-0418">Kinase</keyword>
<dbReference type="Pfam" id="PF02518">
    <property type="entry name" value="HATPase_c"/>
    <property type="match status" value="1"/>
</dbReference>
<dbReference type="InterPro" id="IPR003594">
    <property type="entry name" value="HATPase_dom"/>
</dbReference>
<evidence type="ECO:0000256" key="6">
    <source>
        <dbReference type="ARBA" id="ARBA00022692"/>
    </source>
</evidence>
<dbReference type="EMBL" id="FNEW01000001">
    <property type="protein sequence ID" value="SDJ52499.1"/>
    <property type="molecule type" value="Genomic_DNA"/>
</dbReference>
<organism evidence="11 12">
    <name type="scientific">Agrobacterium fabrum</name>
    <dbReference type="NCBI Taxonomy" id="1176649"/>
    <lineage>
        <taxon>Bacteria</taxon>
        <taxon>Pseudomonadati</taxon>
        <taxon>Pseudomonadota</taxon>
        <taxon>Alphaproteobacteria</taxon>
        <taxon>Hyphomicrobiales</taxon>
        <taxon>Rhizobiaceae</taxon>
        <taxon>Rhizobium/Agrobacterium group</taxon>
        <taxon>Agrobacterium</taxon>
        <taxon>Agrobacterium tumefaciens complex</taxon>
    </lineage>
</organism>
<comment type="catalytic activity">
    <reaction evidence="1">
        <text>ATP + protein L-histidine = ADP + protein N-phospho-L-histidine.</text>
        <dbReference type="EC" id="2.7.13.3"/>
    </reaction>
</comment>
<keyword evidence="6" id="KW-0812">Transmembrane</keyword>
<dbReference type="InterPro" id="IPR004358">
    <property type="entry name" value="Sig_transdc_His_kin-like_C"/>
</dbReference>
<dbReference type="AlphaFoldDB" id="A0A7Z7BLK4"/>
<dbReference type="PANTHER" id="PTHR45436:SF8">
    <property type="entry name" value="HISTIDINE KINASE"/>
    <property type="match status" value="1"/>
</dbReference>
<dbReference type="InterPro" id="IPR003660">
    <property type="entry name" value="HAMP_dom"/>
</dbReference>
<dbReference type="InterPro" id="IPR036890">
    <property type="entry name" value="HATPase_C_sf"/>
</dbReference>
<evidence type="ECO:0000256" key="1">
    <source>
        <dbReference type="ARBA" id="ARBA00000085"/>
    </source>
</evidence>
<comment type="subcellular location">
    <subcellularLocation>
        <location evidence="2">Membrane</location>
    </subcellularLocation>
</comment>
<dbReference type="Gene3D" id="6.10.340.10">
    <property type="match status" value="1"/>
</dbReference>
<evidence type="ECO:0000256" key="7">
    <source>
        <dbReference type="ARBA" id="ARBA00022777"/>
    </source>
</evidence>
<keyword evidence="8" id="KW-1133">Transmembrane helix</keyword>